<dbReference type="Gene3D" id="1.20.1740.10">
    <property type="entry name" value="Amino acid/polyamine transporter I"/>
    <property type="match status" value="1"/>
</dbReference>
<evidence type="ECO:0000256" key="6">
    <source>
        <dbReference type="SAM" id="Phobius"/>
    </source>
</evidence>
<dbReference type="EMBL" id="JADVKH010000093">
    <property type="protein sequence ID" value="MBJ9690723.1"/>
    <property type="molecule type" value="Genomic_DNA"/>
</dbReference>
<evidence type="ECO:0000256" key="4">
    <source>
        <dbReference type="ARBA" id="ARBA00023136"/>
    </source>
</evidence>
<feature type="compositionally biased region" description="Basic and acidic residues" evidence="5">
    <location>
        <begin position="14"/>
        <end position="28"/>
    </location>
</feature>
<name>A0A132DZY7_BURVI</name>
<comment type="caution">
    <text evidence="9">The sequence shown here is derived from an EMBL/GenBank/DDBJ whole genome shotgun (WGS) entry which is preliminary data.</text>
</comment>
<dbReference type="PANTHER" id="PTHR42770">
    <property type="entry name" value="AMINO ACID TRANSPORTER-RELATED"/>
    <property type="match status" value="1"/>
</dbReference>
<feature type="transmembrane region" description="Helical" evidence="6">
    <location>
        <begin position="381"/>
        <end position="398"/>
    </location>
</feature>
<accession>A0A132DZY7</accession>
<keyword evidence="4 6" id="KW-0472">Membrane</keyword>
<dbReference type="AlphaFoldDB" id="A0A132DZY7"/>
<dbReference type="RefSeq" id="WP_034194421.1">
    <property type="nucleotide sequence ID" value="NZ_CADETD010000007.1"/>
</dbReference>
<dbReference type="Proteomes" id="UP000237632">
    <property type="component" value="Unassembled WGS sequence"/>
</dbReference>
<dbReference type="PANTHER" id="PTHR42770:SF8">
    <property type="entry name" value="PUTRESCINE IMPORTER PUUP"/>
    <property type="match status" value="1"/>
</dbReference>
<evidence type="ECO:0000256" key="3">
    <source>
        <dbReference type="ARBA" id="ARBA00022989"/>
    </source>
</evidence>
<dbReference type="Pfam" id="PF00324">
    <property type="entry name" value="AA_permease"/>
    <property type="match status" value="1"/>
</dbReference>
<feature type="transmembrane region" description="Helical" evidence="6">
    <location>
        <begin position="189"/>
        <end position="208"/>
    </location>
</feature>
<feature type="transmembrane region" description="Helical" evidence="6">
    <location>
        <begin position="45"/>
        <end position="68"/>
    </location>
</feature>
<evidence type="ECO:0000256" key="2">
    <source>
        <dbReference type="ARBA" id="ARBA00022692"/>
    </source>
</evidence>
<feature type="transmembrane region" description="Helical" evidence="6">
    <location>
        <begin position="437"/>
        <end position="456"/>
    </location>
</feature>
<keyword evidence="11" id="KW-1185">Reference proteome</keyword>
<feature type="transmembrane region" description="Helical" evidence="6">
    <location>
        <begin position="74"/>
        <end position="91"/>
    </location>
</feature>
<keyword evidence="3 6" id="KW-1133">Transmembrane helix</keyword>
<dbReference type="GO" id="GO:0055085">
    <property type="term" value="P:transmembrane transport"/>
    <property type="evidence" value="ECO:0007669"/>
    <property type="project" value="InterPro"/>
</dbReference>
<evidence type="ECO:0000256" key="1">
    <source>
        <dbReference type="ARBA" id="ARBA00004141"/>
    </source>
</evidence>
<dbReference type="Proteomes" id="UP000808215">
    <property type="component" value="Unassembled WGS sequence"/>
</dbReference>
<gene>
    <name evidence="9" type="ORF">C6T65_20445</name>
    <name evidence="8" type="ORF">I5589_26950</name>
</gene>
<proteinExistence type="predicted"/>
<evidence type="ECO:0000313" key="10">
    <source>
        <dbReference type="Proteomes" id="UP000237632"/>
    </source>
</evidence>
<dbReference type="PIRSF" id="PIRSF006060">
    <property type="entry name" value="AA_transporter"/>
    <property type="match status" value="1"/>
</dbReference>
<dbReference type="InterPro" id="IPR004841">
    <property type="entry name" value="AA-permease/SLC12A_dom"/>
</dbReference>
<feature type="region of interest" description="Disordered" evidence="5">
    <location>
        <begin position="1"/>
        <end position="35"/>
    </location>
</feature>
<feature type="transmembrane region" description="Helical" evidence="6">
    <location>
        <begin position="220"/>
        <end position="237"/>
    </location>
</feature>
<reference evidence="9 10" key="1">
    <citation type="submission" date="2018-03" db="EMBL/GenBank/DDBJ databases">
        <authorList>
            <person name="Nguyen K."/>
            <person name="Fouts D."/>
            <person name="Sutton G."/>
        </authorList>
    </citation>
    <scope>NUCLEOTIDE SEQUENCE [LARGE SCALE GENOMIC DNA]</scope>
    <source>
        <strain evidence="9 10">AU3578</strain>
    </source>
</reference>
<comment type="subcellular location">
    <subcellularLocation>
        <location evidence="1">Membrane</location>
        <topology evidence="1">Multi-pass membrane protein</topology>
    </subcellularLocation>
</comment>
<dbReference type="EMBL" id="PVHK01000148">
    <property type="protein sequence ID" value="PRH40529.1"/>
    <property type="molecule type" value="Genomic_DNA"/>
</dbReference>
<evidence type="ECO:0000259" key="7">
    <source>
        <dbReference type="Pfam" id="PF00324"/>
    </source>
</evidence>
<organism evidence="9 10">
    <name type="scientific">Burkholderia vietnamiensis</name>
    <dbReference type="NCBI Taxonomy" id="60552"/>
    <lineage>
        <taxon>Bacteria</taxon>
        <taxon>Pseudomonadati</taxon>
        <taxon>Pseudomonadota</taxon>
        <taxon>Betaproteobacteria</taxon>
        <taxon>Burkholderiales</taxon>
        <taxon>Burkholderiaceae</taxon>
        <taxon>Burkholderia</taxon>
        <taxon>Burkholderia cepacia complex</taxon>
    </lineage>
</organism>
<keyword evidence="2 6" id="KW-0812">Transmembrane</keyword>
<dbReference type="InterPro" id="IPR050367">
    <property type="entry name" value="APC_superfamily"/>
</dbReference>
<feature type="transmembrane region" description="Helical" evidence="6">
    <location>
        <begin position="257"/>
        <end position="280"/>
    </location>
</feature>
<feature type="transmembrane region" description="Helical" evidence="6">
    <location>
        <begin position="300"/>
        <end position="323"/>
    </location>
</feature>
<evidence type="ECO:0000313" key="11">
    <source>
        <dbReference type="Proteomes" id="UP000808215"/>
    </source>
</evidence>
<reference evidence="8 11" key="2">
    <citation type="submission" date="2020-11" db="EMBL/GenBank/DDBJ databases">
        <title>Enhanced detection system for hospital associated transmission using whole genome sequencing surveillance.</title>
        <authorList>
            <person name="Harrison L.H."/>
            <person name="Van Tyne D."/>
            <person name="Marsh J.W."/>
            <person name="Griffith M.P."/>
            <person name="Snyder D.J."/>
            <person name="Cooper V.S."/>
            <person name="Mustapha M."/>
        </authorList>
    </citation>
    <scope>NUCLEOTIDE SEQUENCE [LARGE SCALE GENOMIC DNA]</scope>
    <source>
        <strain evidence="8 11">BC00020</strain>
    </source>
</reference>
<evidence type="ECO:0000313" key="8">
    <source>
        <dbReference type="EMBL" id="MBJ9690723.1"/>
    </source>
</evidence>
<feature type="transmembrane region" description="Helical" evidence="6">
    <location>
        <begin position="157"/>
        <end position="177"/>
    </location>
</feature>
<feature type="transmembrane region" description="Helical" evidence="6">
    <location>
        <begin position="357"/>
        <end position="375"/>
    </location>
</feature>
<feature type="transmembrane region" description="Helical" evidence="6">
    <location>
        <begin position="410"/>
        <end position="431"/>
    </location>
</feature>
<dbReference type="GO" id="GO:0016020">
    <property type="term" value="C:membrane"/>
    <property type="evidence" value="ECO:0007669"/>
    <property type="project" value="UniProtKB-SubCell"/>
</dbReference>
<protein>
    <submittedName>
        <fullName evidence="9">APC family permease</fullName>
    </submittedName>
</protein>
<feature type="transmembrane region" description="Helical" evidence="6">
    <location>
        <begin position="122"/>
        <end position="145"/>
    </location>
</feature>
<evidence type="ECO:0000313" key="9">
    <source>
        <dbReference type="EMBL" id="PRH40529.1"/>
    </source>
</evidence>
<dbReference type="GeneID" id="45683896"/>
<feature type="domain" description="Amino acid permease/ SLC12A" evidence="7">
    <location>
        <begin position="49"/>
        <end position="431"/>
    </location>
</feature>
<evidence type="ECO:0000256" key="5">
    <source>
        <dbReference type="SAM" id="MobiDB-lite"/>
    </source>
</evidence>
<sequence length="470" mass="50211">MEDTGTAQHARSAVTDDVRAHANGHADTDTDAGPPGRPGAPALGLFALVIFGLAYMLPMTVFTTYGIVTRETNGHLTIAYAVTLVAMLLTARSYGHMVRLMPSAGSAYTFASRNFGTSAGFMVGWALLMDYLFIPMISYLAIGIYMKQLFPAVPASVWIVASIVLVTGLNIVGIRLVNRVNLILIASQLVFIAVFVAAAAHVAAGAGLEPALALPAYGDAHAIFAGSAILCLSFLGFDAVSTLSEETREPRRTVPRAILLCTLASGLLFMLIAYAGQVVFPDWHAFKDLDSASFELMRRIGGGALSALFVAVYVAGCFASAMAGQASVTRVLFAMGRDRVLPERVFGQLHARLRTPVRATLAVGAVSLSALFITLDLASTMISFGALVAFAVVNLCVMRSYLVRPEHRRVAGWIGYGVLPALGFAMNVWLWSGLSRQTFYVGLGWLALGFCQLLWLTRGFTRPAPTLSMN</sequence>